<reference evidence="5" key="1">
    <citation type="submission" date="2019-08" db="EMBL/GenBank/DDBJ databases">
        <title>Limnoglobus roseus gen. nov., sp. nov., a novel freshwater planctomycete with a giant genome from the family Gemmataceae.</title>
        <authorList>
            <person name="Kulichevskaya I.S."/>
            <person name="Naumoff D.G."/>
            <person name="Miroshnikov K."/>
            <person name="Ivanova A."/>
            <person name="Philippov D.A."/>
            <person name="Hakobyan A."/>
            <person name="Rijpstra I.C."/>
            <person name="Sinninghe Damste J.S."/>
            <person name="Liesack W."/>
            <person name="Dedysh S.N."/>
        </authorList>
    </citation>
    <scope>NUCLEOTIDE SEQUENCE [LARGE SCALE GENOMIC DNA]</scope>
    <source>
        <strain evidence="5">PX52</strain>
    </source>
</reference>
<dbReference type="RefSeq" id="WP_246173726.1">
    <property type="nucleotide sequence ID" value="NZ_CP042425.1"/>
</dbReference>
<dbReference type="InterPro" id="IPR006680">
    <property type="entry name" value="Amidohydro-rel"/>
</dbReference>
<dbReference type="Pfam" id="PF04909">
    <property type="entry name" value="Amidohydro_2"/>
    <property type="match status" value="1"/>
</dbReference>
<dbReference type="SUPFAM" id="SSF51556">
    <property type="entry name" value="Metallo-dependent hydrolases"/>
    <property type="match status" value="1"/>
</dbReference>
<dbReference type="KEGG" id="lrs:PX52LOC_02950"/>
<sequence length="312" mass="33908">MNRRDFLAAGAAVAVLPTLSSAKDAAMLPVVDTHQHLWDLTKFKLGWLKPGSVYDASFTPKEYAEATAGLNVVKAVYMEVDVVPEQQQAEADYLVELCQSGKTPTCAAVVSGRPNSDGFAKYAGQFKGSKYVKGIRQVLHVDSTPPGYCLDPKFVKGIQLLGDLGLSYDLCVRAADIPNFVKLVEQCPNTRFILDHCGNPGAKFTAAEADAWKKNTAALAAKKNVVCKVSGFLANGWEKGKWTAADLAPVVNHITETFGWDRVMFGGDWPVVLAAGRYADWLTALRQIIKDKPEADQKKLLHDNAVAFYGLA</sequence>
<dbReference type="GO" id="GO:0016787">
    <property type="term" value="F:hydrolase activity"/>
    <property type="evidence" value="ECO:0007669"/>
    <property type="project" value="UniProtKB-KW"/>
</dbReference>
<feature type="signal peptide" evidence="2">
    <location>
        <begin position="1"/>
        <end position="22"/>
    </location>
</feature>
<keyword evidence="2" id="KW-0732">Signal</keyword>
<evidence type="ECO:0000259" key="3">
    <source>
        <dbReference type="Pfam" id="PF04909"/>
    </source>
</evidence>
<evidence type="ECO:0000313" key="4">
    <source>
        <dbReference type="EMBL" id="QEL16012.1"/>
    </source>
</evidence>
<evidence type="ECO:0000256" key="1">
    <source>
        <dbReference type="ARBA" id="ARBA00038310"/>
    </source>
</evidence>
<name>A0A5C1AE75_9BACT</name>
<feature type="domain" description="Amidohydrolase-related" evidence="3">
    <location>
        <begin position="31"/>
        <end position="311"/>
    </location>
</feature>
<feature type="chain" id="PRO_5023102163" evidence="2">
    <location>
        <begin position="23"/>
        <end position="312"/>
    </location>
</feature>
<dbReference type="Proteomes" id="UP000324974">
    <property type="component" value="Chromosome"/>
</dbReference>
<gene>
    <name evidence="4" type="ORF">PX52LOC_02950</name>
</gene>
<dbReference type="Gene3D" id="3.20.20.140">
    <property type="entry name" value="Metal-dependent hydrolases"/>
    <property type="match status" value="1"/>
</dbReference>
<organism evidence="4 5">
    <name type="scientific">Limnoglobus roseus</name>
    <dbReference type="NCBI Taxonomy" id="2598579"/>
    <lineage>
        <taxon>Bacteria</taxon>
        <taxon>Pseudomonadati</taxon>
        <taxon>Planctomycetota</taxon>
        <taxon>Planctomycetia</taxon>
        <taxon>Gemmatales</taxon>
        <taxon>Gemmataceae</taxon>
        <taxon>Limnoglobus</taxon>
    </lineage>
</organism>
<dbReference type="EMBL" id="CP042425">
    <property type="protein sequence ID" value="QEL16012.1"/>
    <property type="molecule type" value="Genomic_DNA"/>
</dbReference>
<dbReference type="PANTHER" id="PTHR43569">
    <property type="entry name" value="AMIDOHYDROLASE"/>
    <property type="match status" value="1"/>
</dbReference>
<protein>
    <submittedName>
        <fullName evidence="4">Amidohydrolase</fullName>
    </submittedName>
</protein>
<evidence type="ECO:0000313" key="5">
    <source>
        <dbReference type="Proteomes" id="UP000324974"/>
    </source>
</evidence>
<keyword evidence="5" id="KW-1185">Reference proteome</keyword>
<keyword evidence="4" id="KW-0378">Hydrolase</keyword>
<dbReference type="PANTHER" id="PTHR43569:SF2">
    <property type="entry name" value="AMIDOHYDROLASE-RELATED DOMAIN-CONTAINING PROTEIN"/>
    <property type="match status" value="1"/>
</dbReference>
<evidence type="ECO:0000256" key="2">
    <source>
        <dbReference type="SAM" id="SignalP"/>
    </source>
</evidence>
<comment type="similarity">
    <text evidence="1">Belongs to the metallo-dependent hydrolases superfamily.</text>
</comment>
<dbReference type="InterPro" id="IPR032466">
    <property type="entry name" value="Metal_Hydrolase"/>
</dbReference>
<proteinExistence type="inferred from homology"/>
<dbReference type="InterPro" id="IPR052350">
    <property type="entry name" value="Metallo-dep_Lactonases"/>
</dbReference>
<dbReference type="AlphaFoldDB" id="A0A5C1AE75"/>
<accession>A0A5C1AE75</accession>